<dbReference type="GO" id="GO:0046872">
    <property type="term" value="F:metal ion binding"/>
    <property type="evidence" value="ECO:0007669"/>
    <property type="project" value="UniProtKB-KW"/>
</dbReference>
<name>A0A2Y8ZN99_9MICO</name>
<dbReference type="NCBIfam" id="TIGR02378">
    <property type="entry name" value="nirD_assim_sml"/>
    <property type="match status" value="1"/>
</dbReference>
<organism evidence="8 9">
    <name type="scientific">Branchiibius hedensis</name>
    <dbReference type="NCBI Taxonomy" id="672460"/>
    <lineage>
        <taxon>Bacteria</taxon>
        <taxon>Bacillati</taxon>
        <taxon>Actinomycetota</taxon>
        <taxon>Actinomycetes</taxon>
        <taxon>Micrococcales</taxon>
        <taxon>Dermacoccaceae</taxon>
        <taxon>Branchiibius</taxon>
    </lineage>
</organism>
<dbReference type="EMBL" id="UESZ01000001">
    <property type="protein sequence ID" value="SSA33790.1"/>
    <property type="molecule type" value="Genomic_DNA"/>
</dbReference>
<dbReference type="InterPro" id="IPR036922">
    <property type="entry name" value="Rieske_2Fe-2S_sf"/>
</dbReference>
<dbReference type="InterPro" id="IPR017881">
    <property type="entry name" value="NirD"/>
</dbReference>
<accession>A0A2Y8ZN99</accession>
<dbReference type="PROSITE" id="PS51296">
    <property type="entry name" value="RIESKE"/>
    <property type="match status" value="1"/>
</dbReference>
<evidence type="ECO:0000259" key="7">
    <source>
        <dbReference type="PROSITE" id="PS51296"/>
    </source>
</evidence>
<keyword evidence="5" id="KW-0411">Iron-sulfur</keyword>
<dbReference type="InterPro" id="IPR012748">
    <property type="entry name" value="Rieske-like_NirD"/>
</dbReference>
<dbReference type="GO" id="GO:0051537">
    <property type="term" value="F:2 iron, 2 sulfur cluster binding"/>
    <property type="evidence" value="ECO:0007669"/>
    <property type="project" value="UniProtKB-KW"/>
</dbReference>
<dbReference type="GO" id="GO:0008942">
    <property type="term" value="F:nitrite reductase [NAD(P)H] activity"/>
    <property type="evidence" value="ECO:0007669"/>
    <property type="project" value="InterPro"/>
</dbReference>
<dbReference type="PANTHER" id="PTHR40562:SF1">
    <property type="entry name" value="NITRITE REDUCTASE (NADH) SMALL SUBUNIT"/>
    <property type="match status" value="1"/>
</dbReference>
<evidence type="ECO:0000313" key="8">
    <source>
        <dbReference type="EMBL" id="SSA33790.1"/>
    </source>
</evidence>
<evidence type="ECO:0000256" key="5">
    <source>
        <dbReference type="ARBA" id="ARBA00023014"/>
    </source>
</evidence>
<gene>
    <name evidence="8" type="ORF">SAMN04489750_1086</name>
</gene>
<dbReference type="GO" id="GO:0004497">
    <property type="term" value="F:monooxygenase activity"/>
    <property type="evidence" value="ECO:0007669"/>
    <property type="project" value="UniProtKB-ARBA"/>
</dbReference>
<protein>
    <submittedName>
        <fullName evidence="8">Nitrite reductase (NADH) small subunit</fullName>
    </submittedName>
</protein>
<dbReference type="SUPFAM" id="SSF50022">
    <property type="entry name" value="ISP domain"/>
    <property type="match status" value="1"/>
</dbReference>
<dbReference type="RefSeq" id="WP_245934006.1">
    <property type="nucleotide sequence ID" value="NZ_QGDN01000001.1"/>
</dbReference>
<reference evidence="9" key="1">
    <citation type="submission" date="2016-10" db="EMBL/GenBank/DDBJ databases">
        <authorList>
            <person name="Varghese N."/>
            <person name="Submissions S."/>
        </authorList>
    </citation>
    <scope>NUCLEOTIDE SEQUENCE [LARGE SCALE GENOMIC DNA]</scope>
    <source>
        <strain evidence="9">DSM 22951</strain>
    </source>
</reference>
<evidence type="ECO:0000256" key="4">
    <source>
        <dbReference type="ARBA" id="ARBA00023004"/>
    </source>
</evidence>
<evidence type="ECO:0000256" key="2">
    <source>
        <dbReference type="ARBA" id="ARBA00022723"/>
    </source>
</evidence>
<evidence type="ECO:0000256" key="6">
    <source>
        <dbReference type="ARBA" id="ARBA00023063"/>
    </source>
</evidence>
<proteinExistence type="predicted"/>
<evidence type="ECO:0000313" key="9">
    <source>
        <dbReference type="Proteomes" id="UP000250028"/>
    </source>
</evidence>
<dbReference type="GO" id="GO:0042128">
    <property type="term" value="P:nitrate assimilation"/>
    <property type="evidence" value="ECO:0007669"/>
    <property type="project" value="UniProtKB-KW"/>
</dbReference>
<keyword evidence="3" id="KW-0560">Oxidoreductase</keyword>
<feature type="domain" description="Rieske" evidence="7">
    <location>
        <begin position="16"/>
        <end position="116"/>
    </location>
</feature>
<dbReference type="Pfam" id="PF13806">
    <property type="entry name" value="Rieske_2"/>
    <property type="match status" value="1"/>
</dbReference>
<dbReference type="AlphaFoldDB" id="A0A2Y8ZN99"/>
<dbReference type="Proteomes" id="UP000250028">
    <property type="component" value="Unassembled WGS sequence"/>
</dbReference>
<dbReference type="PANTHER" id="PTHR40562">
    <property type="match status" value="1"/>
</dbReference>
<dbReference type="GO" id="GO:0016705">
    <property type="term" value="F:oxidoreductase activity, acting on paired donors, with incorporation or reduction of molecular oxygen"/>
    <property type="evidence" value="ECO:0007669"/>
    <property type="project" value="UniProtKB-ARBA"/>
</dbReference>
<evidence type="ECO:0000256" key="3">
    <source>
        <dbReference type="ARBA" id="ARBA00023002"/>
    </source>
</evidence>
<keyword evidence="4" id="KW-0408">Iron</keyword>
<dbReference type="InterPro" id="IPR017941">
    <property type="entry name" value="Rieske_2Fe-2S"/>
</dbReference>
<sequence>MTALETPTASNTAIWTQVCSVDDLWIDRGSAALVGTQQIALFRCSDGEIYAVGHRDPFTGANVMARGLVGSRGGVPTVASPLHKQTFDLRTGECLDDPSNSLRVWPVQIRDGRVWVLATSSAG</sequence>
<dbReference type="PROSITE" id="PS51300">
    <property type="entry name" value="NIRD"/>
    <property type="match status" value="1"/>
</dbReference>
<keyword evidence="6" id="KW-0534">Nitrate assimilation</keyword>
<keyword evidence="9" id="KW-1185">Reference proteome</keyword>
<dbReference type="CDD" id="cd03529">
    <property type="entry name" value="Rieske_NirD"/>
    <property type="match status" value="1"/>
</dbReference>
<dbReference type="Gene3D" id="2.102.10.10">
    <property type="entry name" value="Rieske [2Fe-2S] iron-sulphur domain"/>
    <property type="match status" value="1"/>
</dbReference>
<keyword evidence="2" id="KW-0479">Metal-binding</keyword>
<keyword evidence="1" id="KW-0001">2Fe-2S</keyword>
<evidence type="ECO:0000256" key="1">
    <source>
        <dbReference type="ARBA" id="ARBA00022714"/>
    </source>
</evidence>